<comment type="caution">
    <text evidence="2">The sequence shown here is derived from an EMBL/GenBank/DDBJ whole genome shotgun (WGS) entry which is preliminary data.</text>
</comment>
<keyword evidence="1" id="KW-0175">Coiled coil</keyword>
<dbReference type="EMBL" id="LLXI01004965">
    <property type="protein sequence ID" value="PKY61121.1"/>
    <property type="molecule type" value="Genomic_DNA"/>
</dbReference>
<gene>
    <name evidence="2" type="ORF">RhiirA4_485681</name>
</gene>
<dbReference type="Proteomes" id="UP000234323">
    <property type="component" value="Unassembled WGS sequence"/>
</dbReference>
<protein>
    <submittedName>
        <fullName evidence="2">Uncharacterized protein</fullName>
    </submittedName>
</protein>
<dbReference type="VEuPathDB" id="FungiDB:RhiirFUN_008397"/>
<feature type="coiled-coil region" evidence="1">
    <location>
        <begin position="1"/>
        <end position="76"/>
    </location>
</feature>
<name>A0A2I1HQF7_9GLOM</name>
<sequence length="98" mass="11577">NKEYKKTLSTLRSEKEILTNQLAELVSENEKLKDKISTSKSPNNYLVENDKLKDQLKQLEDELKEKSKKYDQLISDIRVKNSEFQKKSYELEQILAQI</sequence>
<proteinExistence type="predicted"/>
<dbReference type="VEuPathDB" id="FungiDB:FUN_008015"/>
<evidence type="ECO:0000313" key="2">
    <source>
        <dbReference type="EMBL" id="PKY61121.1"/>
    </source>
</evidence>
<keyword evidence="3" id="KW-1185">Reference proteome</keyword>
<evidence type="ECO:0000313" key="3">
    <source>
        <dbReference type="Proteomes" id="UP000234323"/>
    </source>
</evidence>
<accession>A0A2I1HQF7</accession>
<evidence type="ECO:0000256" key="1">
    <source>
        <dbReference type="SAM" id="Coils"/>
    </source>
</evidence>
<reference evidence="2 3" key="1">
    <citation type="submission" date="2015-10" db="EMBL/GenBank/DDBJ databases">
        <title>Genome analyses suggest a sexual origin of heterokaryosis in a supposedly ancient asexual fungus.</title>
        <authorList>
            <person name="Ropars J."/>
            <person name="Sedzielewska K."/>
            <person name="Noel J."/>
            <person name="Charron P."/>
            <person name="Farinelli L."/>
            <person name="Marton T."/>
            <person name="Kruger M."/>
            <person name="Pelin A."/>
            <person name="Brachmann A."/>
            <person name="Corradi N."/>
        </authorList>
    </citation>
    <scope>NUCLEOTIDE SEQUENCE [LARGE SCALE GENOMIC DNA]</scope>
    <source>
        <strain evidence="2 3">A4</strain>
    </source>
</reference>
<dbReference type="AlphaFoldDB" id="A0A2I1HQF7"/>
<organism evidence="2 3">
    <name type="scientific">Rhizophagus irregularis</name>
    <dbReference type="NCBI Taxonomy" id="588596"/>
    <lineage>
        <taxon>Eukaryota</taxon>
        <taxon>Fungi</taxon>
        <taxon>Fungi incertae sedis</taxon>
        <taxon>Mucoromycota</taxon>
        <taxon>Glomeromycotina</taxon>
        <taxon>Glomeromycetes</taxon>
        <taxon>Glomerales</taxon>
        <taxon>Glomeraceae</taxon>
        <taxon>Rhizophagus</taxon>
    </lineage>
</organism>
<feature type="non-terminal residue" evidence="2">
    <location>
        <position position="1"/>
    </location>
</feature>